<dbReference type="GO" id="GO:0043542">
    <property type="term" value="P:endothelial cell migration"/>
    <property type="evidence" value="ECO:0007669"/>
    <property type="project" value="TreeGrafter"/>
</dbReference>
<dbReference type="PROSITE" id="PS00303">
    <property type="entry name" value="S100_CABP"/>
    <property type="match status" value="1"/>
</dbReference>
<feature type="region of interest" description="Disordered" evidence="5">
    <location>
        <begin position="1"/>
        <end position="37"/>
    </location>
</feature>
<dbReference type="CDD" id="cd00213">
    <property type="entry name" value="S-100"/>
    <property type="match status" value="1"/>
</dbReference>
<keyword evidence="2" id="KW-0479">Metal-binding</keyword>
<evidence type="ECO:0000313" key="8">
    <source>
        <dbReference type="Proteomes" id="UP000001074"/>
    </source>
</evidence>
<keyword evidence="8" id="KW-1185">Reference proteome</keyword>
<dbReference type="PANTHER" id="PTHR11639">
    <property type="entry name" value="S100 CALCIUM-BINDING PROTEIN"/>
    <property type="match status" value="1"/>
</dbReference>
<evidence type="ECO:0000256" key="1">
    <source>
        <dbReference type="ARBA" id="ARBA00007323"/>
    </source>
</evidence>
<dbReference type="SUPFAM" id="SSF47473">
    <property type="entry name" value="EF-hand"/>
    <property type="match status" value="1"/>
</dbReference>
<dbReference type="InterPro" id="IPR013787">
    <property type="entry name" value="S100_Ca-bd_sub"/>
</dbReference>
<dbReference type="InterPro" id="IPR001751">
    <property type="entry name" value="S100/CaBP7/8-like_CS"/>
</dbReference>
<keyword evidence="3" id="KW-0677">Repeat</keyword>
<dbReference type="STRING" id="59463.ENSMLUP00000007272"/>
<accession>G1PAG3</accession>
<dbReference type="Ensembl" id="ENSMLUT00000007962.2">
    <property type="protein sequence ID" value="ENSMLUP00000007272.2"/>
    <property type="gene ID" value="ENSMLUG00000007976.2"/>
</dbReference>
<protein>
    <recommendedName>
        <fullName evidence="6">EF-hand domain-containing protein</fullName>
    </recommendedName>
</protein>
<evidence type="ECO:0000256" key="5">
    <source>
        <dbReference type="SAM" id="MobiDB-lite"/>
    </source>
</evidence>
<dbReference type="GeneTree" id="ENSGT00940000162871"/>
<feature type="compositionally biased region" description="Low complexity" evidence="5">
    <location>
        <begin position="12"/>
        <end position="33"/>
    </location>
</feature>
<evidence type="ECO:0000256" key="2">
    <source>
        <dbReference type="ARBA" id="ARBA00022723"/>
    </source>
</evidence>
<dbReference type="Pfam" id="PF01023">
    <property type="entry name" value="S_100"/>
    <property type="match status" value="1"/>
</dbReference>
<name>G1PAG3_MYOLU</name>
<reference evidence="7 8" key="1">
    <citation type="journal article" date="2011" name="Nature">
        <title>A high-resolution map of human evolutionary constraint using 29 mammals.</title>
        <authorList>
            <person name="Lindblad-Toh K."/>
            <person name="Garber M."/>
            <person name="Zuk O."/>
            <person name="Lin M.F."/>
            <person name="Parker B.J."/>
            <person name="Washietl S."/>
            <person name="Kheradpour P."/>
            <person name="Ernst J."/>
            <person name="Jordan G."/>
            <person name="Mauceli E."/>
            <person name="Ward L.D."/>
            <person name="Lowe C.B."/>
            <person name="Holloway A.K."/>
            <person name="Clamp M."/>
            <person name="Gnerre S."/>
            <person name="Alfoldi J."/>
            <person name="Beal K."/>
            <person name="Chang J."/>
            <person name="Clawson H."/>
            <person name="Cuff J."/>
            <person name="Di Palma F."/>
            <person name="Fitzgerald S."/>
            <person name="Flicek P."/>
            <person name="Guttman M."/>
            <person name="Hubisz M.J."/>
            <person name="Jaffe D.B."/>
            <person name="Jungreis I."/>
            <person name="Kent W.J."/>
            <person name="Kostka D."/>
            <person name="Lara M."/>
            <person name="Martins A.L."/>
            <person name="Massingham T."/>
            <person name="Moltke I."/>
            <person name="Raney B.J."/>
            <person name="Rasmussen M.D."/>
            <person name="Robinson J."/>
            <person name="Stark A."/>
            <person name="Vilella A.J."/>
            <person name="Wen J."/>
            <person name="Xie X."/>
            <person name="Zody M.C."/>
            <person name="Baldwin J."/>
            <person name="Bloom T."/>
            <person name="Chin C.W."/>
            <person name="Heiman D."/>
            <person name="Nicol R."/>
            <person name="Nusbaum C."/>
            <person name="Young S."/>
            <person name="Wilkinson J."/>
            <person name="Worley K.C."/>
            <person name="Kovar C.L."/>
            <person name="Muzny D.M."/>
            <person name="Gibbs R.A."/>
            <person name="Cree A."/>
            <person name="Dihn H.H."/>
            <person name="Fowler G."/>
            <person name="Jhangiani S."/>
            <person name="Joshi V."/>
            <person name="Lee S."/>
            <person name="Lewis L.R."/>
            <person name="Nazareth L.V."/>
            <person name="Okwuonu G."/>
            <person name="Santibanez J."/>
            <person name="Warren W.C."/>
            <person name="Mardis E.R."/>
            <person name="Weinstock G.M."/>
            <person name="Wilson R.K."/>
            <person name="Delehaunty K."/>
            <person name="Dooling D."/>
            <person name="Fronik C."/>
            <person name="Fulton L."/>
            <person name="Fulton B."/>
            <person name="Graves T."/>
            <person name="Minx P."/>
            <person name="Sodergren E."/>
            <person name="Birney E."/>
            <person name="Margulies E.H."/>
            <person name="Herrero J."/>
            <person name="Green E.D."/>
            <person name="Haussler D."/>
            <person name="Siepel A."/>
            <person name="Goldman N."/>
            <person name="Pollard K.S."/>
            <person name="Pedersen J.S."/>
            <person name="Lander E.S."/>
            <person name="Kellis M."/>
        </authorList>
    </citation>
    <scope>NUCLEOTIDE SEQUENCE [LARGE SCALE GENOMIC DNA]</scope>
</reference>
<dbReference type="InParanoid" id="G1PAG3"/>
<comment type="similarity">
    <text evidence="1">Belongs to the S-100 family.</text>
</comment>
<dbReference type="SMART" id="SM00054">
    <property type="entry name" value="EFh"/>
    <property type="match status" value="1"/>
</dbReference>
<dbReference type="GO" id="GO:0005509">
    <property type="term" value="F:calcium ion binding"/>
    <property type="evidence" value="ECO:0007669"/>
    <property type="project" value="InterPro"/>
</dbReference>
<reference evidence="7" key="2">
    <citation type="submission" date="2025-08" db="UniProtKB">
        <authorList>
            <consortium name="Ensembl"/>
        </authorList>
    </citation>
    <scope>IDENTIFICATION</scope>
</reference>
<dbReference type="InterPro" id="IPR002048">
    <property type="entry name" value="EF_hand_dom"/>
</dbReference>
<dbReference type="PROSITE" id="PS50222">
    <property type="entry name" value="EF_HAND_2"/>
    <property type="match status" value="1"/>
</dbReference>
<sequence>AEAPVAEEPEAEAPVAEAPEAEAPVAEAPVAEAPEAEAPEANLKAAIIMIIHVFTRYAGTHSSGRSLSKEELRVLLEKELPGFLESEEDKEDAMEKVFKGLDTNGDATVSFQEFLLLVTELLAACHKHFQEEG</sequence>
<feature type="domain" description="EF-hand" evidence="6">
    <location>
        <begin position="89"/>
        <end position="124"/>
    </location>
</feature>
<dbReference type="GO" id="GO:0048306">
    <property type="term" value="F:calcium-dependent protein binding"/>
    <property type="evidence" value="ECO:0007669"/>
    <property type="project" value="TreeGrafter"/>
</dbReference>
<dbReference type="EMBL" id="AAPE02051882">
    <property type="status" value="NOT_ANNOTATED_CDS"/>
    <property type="molecule type" value="Genomic_DNA"/>
</dbReference>
<dbReference type="InterPro" id="IPR034325">
    <property type="entry name" value="S-100_dom"/>
</dbReference>
<dbReference type="InterPro" id="IPR011992">
    <property type="entry name" value="EF-hand-dom_pair"/>
</dbReference>
<dbReference type="AlphaFoldDB" id="G1PAG3"/>
<dbReference type="GO" id="GO:0046914">
    <property type="term" value="F:transition metal ion binding"/>
    <property type="evidence" value="ECO:0007669"/>
    <property type="project" value="InterPro"/>
</dbReference>
<dbReference type="PANTHER" id="PTHR11639:SF134">
    <property type="entry name" value="PROTEIN S100-A1-RELATED"/>
    <property type="match status" value="1"/>
</dbReference>
<feature type="compositionally biased region" description="Acidic residues" evidence="5">
    <location>
        <begin position="1"/>
        <end position="11"/>
    </location>
</feature>
<evidence type="ECO:0000256" key="4">
    <source>
        <dbReference type="ARBA" id="ARBA00022837"/>
    </source>
</evidence>
<evidence type="ECO:0000313" key="7">
    <source>
        <dbReference type="Ensembl" id="ENSMLUP00000007272.2"/>
    </source>
</evidence>
<dbReference type="Gene3D" id="1.10.238.10">
    <property type="entry name" value="EF-hand"/>
    <property type="match status" value="1"/>
</dbReference>
<organism evidence="7 8">
    <name type="scientific">Myotis lucifugus</name>
    <name type="common">Little brown bat</name>
    <dbReference type="NCBI Taxonomy" id="59463"/>
    <lineage>
        <taxon>Eukaryota</taxon>
        <taxon>Metazoa</taxon>
        <taxon>Chordata</taxon>
        <taxon>Craniata</taxon>
        <taxon>Vertebrata</taxon>
        <taxon>Euteleostomi</taxon>
        <taxon>Mammalia</taxon>
        <taxon>Eutheria</taxon>
        <taxon>Laurasiatheria</taxon>
        <taxon>Chiroptera</taxon>
        <taxon>Yangochiroptera</taxon>
        <taxon>Vespertilionidae</taxon>
        <taxon>Myotis</taxon>
    </lineage>
</organism>
<reference evidence="7" key="3">
    <citation type="submission" date="2025-09" db="UniProtKB">
        <authorList>
            <consortium name="Ensembl"/>
        </authorList>
    </citation>
    <scope>IDENTIFICATION</scope>
</reference>
<proteinExistence type="inferred from homology"/>
<dbReference type="GO" id="GO:0070062">
    <property type="term" value="C:extracellular exosome"/>
    <property type="evidence" value="ECO:0007669"/>
    <property type="project" value="TreeGrafter"/>
</dbReference>
<dbReference type="GO" id="GO:0005737">
    <property type="term" value="C:cytoplasm"/>
    <property type="evidence" value="ECO:0007669"/>
    <property type="project" value="TreeGrafter"/>
</dbReference>
<evidence type="ECO:0000256" key="3">
    <source>
        <dbReference type="ARBA" id="ARBA00022737"/>
    </source>
</evidence>
<evidence type="ECO:0000259" key="6">
    <source>
        <dbReference type="PROSITE" id="PS50222"/>
    </source>
</evidence>
<keyword evidence="4" id="KW-0106">Calcium</keyword>
<dbReference type="HOGENOM" id="CLU_1911469_0_0_1"/>
<dbReference type="SMART" id="SM01394">
    <property type="entry name" value="S_100"/>
    <property type="match status" value="1"/>
</dbReference>
<dbReference type="Proteomes" id="UP000001074">
    <property type="component" value="Unassembled WGS sequence"/>
</dbReference>